<evidence type="ECO:0000259" key="11">
    <source>
        <dbReference type="PROSITE" id="PS50928"/>
    </source>
</evidence>
<evidence type="ECO:0000256" key="10">
    <source>
        <dbReference type="RuleBase" id="RU363032"/>
    </source>
</evidence>
<evidence type="ECO:0000256" key="9">
    <source>
        <dbReference type="ARBA" id="ARBA00023136"/>
    </source>
</evidence>
<geneLocation type="plasmid" evidence="12 13">
    <name>pTi1078</name>
</geneLocation>
<evidence type="ECO:0000256" key="1">
    <source>
        <dbReference type="ARBA" id="ARBA00003159"/>
    </source>
</evidence>
<feature type="transmembrane region" description="Helical" evidence="10">
    <location>
        <begin position="184"/>
        <end position="206"/>
    </location>
</feature>
<evidence type="ECO:0000256" key="6">
    <source>
        <dbReference type="ARBA" id="ARBA00022692"/>
    </source>
</evidence>
<reference evidence="12 13" key="1">
    <citation type="journal article" date="2018" name="Sci. Rep.">
        <title>Rhizobium tumorigenes sp. nov., a novel plant tumorigenic bacterium isolated from cane gall tumors on thornless blackberry.</title>
        <authorList>
            <person name="Kuzmanovi N."/>
            <person name="Smalla K."/>
            <person name="Gronow S."/>
            <person name="PuBawska J."/>
        </authorList>
    </citation>
    <scope>NUCLEOTIDE SEQUENCE [LARGE SCALE GENOMIC DNA]</scope>
    <source>
        <strain evidence="12 13">1078</strain>
    </source>
</reference>
<keyword evidence="4 10" id="KW-0813">Transport</keyword>
<dbReference type="PANTHER" id="PTHR30614:SF20">
    <property type="entry name" value="GLUTAMINE TRANSPORT SYSTEM PERMEASE PROTEIN GLNP"/>
    <property type="match status" value="1"/>
</dbReference>
<reference evidence="13" key="2">
    <citation type="journal article" date="2023" name="MicrobiologyOpen">
        <title>Genomics of the tumorigenes clade of the family Rhizobiaceae and description of Rhizobium rhododendri sp. nov.</title>
        <authorList>
            <person name="Kuzmanovic N."/>
            <person name="diCenzo G.C."/>
            <person name="Bunk B."/>
            <person name="Sproeer C."/>
            <person name="Fruehling A."/>
            <person name="Neumann-Schaal M."/>
            <person name="Overmann J."/>
            <person name="Smalla K."/>
        </authorList>
    </citation>
    <scope>NUCLEOTIDE SEQUENCE [LARGE SCALE GENOMIC DNA]</scope>
    <source>
        <strain evidence="13">1078</strain>
        <plasmid evidence="13">pTi1078</plasmid>
    </source>
</reference>
<dbReference type="PANTHER" id="PTHR30614">
    <property type="entry name" value="MEMBRANE COMPONENT OF AMINO ACID ABC TRANSPORTER"/>
    <property type="match status" value="1"/>
</dbReference>
<evidence type="ECO:0000313" key="12">
    <source>
        <dbReference type="EMBL" id="WFR98360.1"/>
    </source>
</evidence>
<keyword evidence="8 10" id="KW-1133">Transmembrane helix</keyword>
<dbReference type="SUPFAM" id="SSF161098">
    <property type="entry name" value="MetI-like"/>
    <property type="match status" value="1"/>
</dbReference>
<comment type="similarity">
    <text evidence="3">Belongs to the binding-protein-dependent transport system permease family. HisMQ subfamily.</text>
</comment>
<name>A0AAF1K9S7_9HYPH</name>
<dbReference type="Pfam" id="PF00528">
    <property type="entry name" value="BPD_transp_1"/>
    <property type="match status" value="1"/>
</dbReference>
<evidence type="ECO:0000256" key="8">
    <source>
        <dbReference type="ARBA" id="ARBA00022989"/>
    </source>
</evidence>
<dbReference type="KEGG" id="rtu:PR017_21805"/>
<evidence type="ECO:0000313" key="13">
    <source>
        <dbReference type="Proteomes" id="UP000249499"/>
    </source>
</evidence>
<keyword evidence="12" id="KW-0614">Plasmid</keyword>
<evidence type="ECO:0000256" key="7">
    <source>
        <dbReference type="ARBA" id="ARBA00022970"/>
    </source>
</evidence>
<keyword evidence="9 10" id="KW-0472">Membrane</keyword>
<dbReference type="CDD" id="cd06261">
    <property type="entry name" value="TM_PBP2"/>
    <property type="match status" value="1"/>
</dbReference>
<dbReference type="Gene3D" id="1.10.3720.10">
    <property type="entry name" value="MetI-like"/>
    <property type="match status" value="1"/>
</dbReference>
<organism evidence="12 13">
    <name type="scientific">Rhizobium tumorigenes</name>
    <dbReference type="NCBI Taxonomy" id="2041385"/>
    <lineage>
        <taxon>Bacteria</taxon>
        <taxon>Pseudomonadati</taxon>
        <taxon>Pseudomonadota</taxon>
        <taxon>Alphaproteobacteria</taxon>
        <taxon>Hyphomicrobiales</taxon>
        <taxon>Rhizobiaceae</taxon>
        <taxon>Rhizobium/Agrobacterium group</taxon>
        <taxon>Rhizobium</taxon>
    </lineage>
</organism>
<dbReference type="GO" id="GO:0043190">
    <property type="term" value="C:ATP-binding cassette (ABC) transporter complex"/>
    <property type="evidence" value="ECO:0007669"/>
    <property type="project" value="InterPro"/>
</dbReference>
<keyword evidence="13" id="KW-1185">Reference proteome</keyword>
<evidence type="ECO:0000256" key="2">
    <source>
        <dbReference type="ARBA" id="ARBA00004429"/>
    </source>
</evidence>
<dbReference type="GO" id="GO:0022857">
    <property type="term" value="F:transmembrane transporter activity"/>
    <property type="evidence" value="ECO:0007669"/>
    <property type="project" value="InterPro"/>
</dbReference>
<dbReference type="NCBIfam" id="TIGR01726">
    <property type="entry name" value="HEQRo_perm_3TM"/>
    <property type="match status" value="1"/>
</dbReference>
<dbReference type="Proteomes" id="UP000249499">
    <property type="component" value="Plasmid pTi1078"/>
</dbReference>
<dbReference type="InterPro" id="IPR000515">
    <property type="entry name" value="MetI-like"/>
</dbReference>
<dbReference type="RefSeq" id="WP_111218322.1">
    <property type="nucleotide sequence ID" value="NZ_CP117257.1"/>
</dbReference>
<accession>A0AAF1K9S7</accession>
<keyword evidence="6 10" id="KW-0812">Transmembrane</keyword>
<comment type="subcellular location">
    <subcellularLocation>
        <location evidence="2">Cell inner membrane</location>
        <topology evidence="2">Multi-pass membrane protein</topology>
    </subcellularLocation>
    <subcellularLocation>
        <location evidence="10">Cell membrane</location>
        <topology evidence="10">Multi-pass membrane protein</topology>
    </subcellularLocation>
</comment>
<comment type="function">
    <text evidence="1">Part of the binding-protein-dependent transport system for glutamine; probably responsible for the translocation of the substrate across the membrane.</text>
</comment>
<evidence type="ECO:0000256" key="3">
    <source>
        <dbReference type="ARBA" id="ARBA00010072"/>
    </source>
</evidence>
<evidence type="ECO:0000256" key="5">
    <source>
        <dbReference type="ARBA" id="ARBA00022475"/>
    </source>
</evidence>
<dbReference type="InterPro" id="IPR043429">
    <property type="entry name" value="ArtM/GltK/GlnP/TcyL/YhdX-like"/>
</dbReference>
<sequence length="237" mass="26033">MRDLLIWVPLLLDGLVQTLLLFVIVLALGFVLGVFVGLARLSRLRPVRYAALAFVELFRGVSLYVTLFWLYFAAPFLGMRLSVWEAAVIGCSLTHAAYSSEYIRAAVLSIHTSQHEAAVALGMNGFQRLRYVVLPQALVALLPLMGNEFVMLLKGTSIVSLIGLAELTEQAHSIIVSTYQPVPVLLAVLCTYFVLAQALIGLTRWMERRFGRWKLRSATSLPSGAPSVVMMATAAAH</sequence>
<feature type="transmembrane region" description="Helical" evidence="10">
    <location>
        <begin position="20"/>
        <end position="39"/>
    </location>
</feature>
<feature type="domain" description="ABC transmembrane type-1" evidence="11">
    <location>
        <begin position="15"/>
        <end position="201"/>
    </location>
</feature>
<dbReference type="InterPro" id="IPR010065">
    <property type="entry name" value="AA_ABC_transptr_permease_3TM"/>
</dbReference>
<keyword evidence="7" id="KW-0029">Amino-acid transport</keyword>
<gene>
    <name evidence="12" type="ORF">PR017_21805</name>
</gene>
<dbReference type="InterPro" id="IPR035906">
    <property type="entry name" value="MetI-like_sf"/>
</dbReference>
<evidence type="ECO:0000256" key="4">
    <source>
        <dbReference type="ARBA" id="ARBA00022448"/>
    </source>
</evidence>
<dbReference type="AlphaFoldDB" id="A0AAF1K9S7"/>
<dbReference type="GO" id="GO:0006865">
    <property type="term" value="P:amino acid transport"/>
    <property type="evidence" value="ECO:0007669"/>
    <property type="project" value="UniProtKB-KW"/>
</dbReference>
<protein>
    <submittedName>
        <fullName evidence="12">Amino acid ABC transporter permease</fullName>
    </submittedName>
</protein>
<dbReference type="EMBL" id="CP117257">
    <property type="protein sequence ID" value="WFR98360.1"/>
    <property type="molecule type" value="Genomic_DNA"/>
</dbReference>
<keyword evidence="5" id="KW-1003">Cell membrane</keyword>
<feature type="transmembrane region" description="Helical" evidence="10">
    <location>
        <begin position="51"/>
        <end position="72"/>
    </location>
</feature>
<proteinExistence type="inferred from homology"/>
<dbReference type="PROSITE" id="PS50928">
    <property type="entry name" value="ABC_TM1"/>
    <property type="match status" value="1"/>
</dbReference>